<dbReference type="InterPro" id="IPR032466">
    <property type="entry name" value="Metal_Hydrolase"/>
</dbReference>
<comment type="function">
    <text evidence="8">Catalyzes the hydrolytic deamination of guanine, producing xanthine and ammonia.</text>
</comment>
<evidence type="ECO:0000313" key="12">
    <source>
        <dbReference type="Proteomes" id="UP001139502"/>
    </source>
</evidence>
<evidence type="ECO:0000256" key="7">
    <source>
        <dbReference type="NCBIfam" id="TIGR02967"/>
    </source>
</evidence>
<proteinExistence type="inferred from homology"/>
<dbReference type="Pfam" id="PF01979">
    <property type="entry name" value="Amidohydro_1"/>
    <property type="match status" value="1"/>
</dbReference>
<evidence type="ECO:0000313" key="11">
    <source>
        <dbReference type="EMBL" id="MCP3426757.1"/>
    </source>
</evidence>
<keyword evidence="6 8" id="KW-0862">Zinc</keyword>
<keyword evidence="12" id="KW-1185">Reference proteome</keyword>
<dbReference type="EC" id="3.5.4.3" evidence="3 7"/>
<comment type="similarity">
    <text evidence="2 8">Belongs to the metallo-dependent hydrolases superfamily. ATZ/TRZ family.</text>
</comment>
<evidence type="ECO:0000256" key="3">
    <source>
        <dbReference type="ARBA" id="ARBA00012781"/>
    </source>
</evidence>
<dbReference type="NCBIfam" id="TIGR02967">
    <property type="entry name" value="guan_deamin"/>
    <property type="match status" value="1"/>
</dbReference>
<comment type="cofactor">
    <cofactor evidence="8">
        <name>Zn(2+)</name>
        <dbReference type="ChEBI" id="CHEBI:29105"/>
    </cofactor>
    <text evidence="8">Binds 1 zinc ion per subunit.</text>
</comment>
<evidence type="ECO:0000256" key="4">
    <source>
        <dbReference type="ARBA" id="ARBA00022723"/>
    </source>
</evidence>
<evidence type="ECO:0000259" key="10">
    <source>
        <dbReference type="Pfam" id="PF22039"/>
    </source>
</evidence>
<dbReference type="SUPFAM" id="SSF51556">
    <property type="entry name" value="Metallo-dependent hydrolases"/>
    <property type="match status" value="1"/>
</dbReference>
<keyword evidence="4 8" id="KW-0479">Metal-binding</keyword>
<sequence length="450" mass="49079">MTDSAQERAESRGDAEPHVRIVTGHVVTPLRGSPDGILDLERGAVALRDGRILAVGEAEEVLDRYPGASVDRQGERLLVPGFVDCHVHFPQMTMIASPGLQLLEWLENYTFPAEARFADRAHCEEVAEFFADQLVAHGVTTACVYATVHPGSAEALFRSALARDLRVITGKVCMDRNAPEHLLDTPERAYEQSLELLEAWHGRGRLEYAVTPRFAPTSSPRQLELLGRLTAEHPDVVVQTHLAENRAECDWVGELFPEDRDYTAVYERHGLVRRRSVFGHAIHLSDGELERLGAAQASLAHCPTSNLFLGSGHFELQRARRHRGLRVGLGSDVGGGTSLSPLASLNEAYKVSRMVGEPVDAFQALRLATLDGAEALGLEDRVGSLEAGKDADLVVLDPRSSPVLRHRAGYAGSTAELLFALMMLGDDRSVHATYVSGRRSVPEGREGCGP</sequence>
<dbReference type="Gene3D" id="2.30.40.10">
    <property type="entry name" value="Urease, subunit C, domain 1"/>
    <property type="match status" value="1"/>
</dbReference>
<feature type="domain" description="Amidohydrolase-related" evidence="9">
    <location>
        <begin position="78"/>
        <end position="438"/>
    </location>
</feature>
<dbReference type="GO" id="GO:0008892">
    <property type="term" value="F:guanine deaminase activity"/>
    <property type="evidence" value="ECO:0007669"/>
    <property type="project" value="UniProtKB-UniRule"/>
</dbReference>
<dbReference type="PANTHER" id="PTHR11271">
    <property type="entry name" value="GUANINE DEAMINASE"/>
    <property type="match status" value="1"/>
</dbReference>
<dbReference type="GO" id="GO:0008270">
    <property type="term" value="F:zinc ion binding"/>
    <property type="evidence" value="ECO:0007669"/>
    <property type="project" value="UniProtKB-UniRule"/>
</dbReference>
<dbReference type="AlphaFoldDB" id="A0A9X2KIC4"/>
<dbReference type="InterPro" id="IPR006680">
    <property type="entry name" value="Amidohydro-rel"/>
</dbReference>
<reference evidence="11" key="1">
    <citation type="submission" date="2022-06" db="EMBL/GenBank/DDBJ databases">
        <title>Rothia sp. isolated from sandalwood seedling.</title>
        <authorList>
            <person name="Tuikhar N."/>
            <person name="Kirdat K."/>
            <person name="Thorat V."/>
            <person name="Swetha P."/>
            <person name="Padma S."/>
            <person name="Sundararaj R."/>
            <person name="Yadav A."/>
        </authorList>
    </citation>
    <scope>NUCLEOTIDE SEQUENCE</scope>
    <source>
        <strain evidence="11">AR01</strain>
    </source>
</reference>
<evidence type="ECO:0000256" key="1">
    <source>
        <dbReference type="ARBA" id="ARBA00004984"/>
    </source>
</evidence>
<dbReference type="RefSeq" id="WP_254167873.1">
    <property type="nucleotide sequence ID" value="NZ_JANAFB010000036.1"/>
</dbReference>
<dbReference type="InterPro" id="IPR051607">
    <property type="entry name" value="Metallo-dep_hydrolases"/>
</dbReference>
<dbReference type="NCBIfam" id="NF006679">
    <property type="entry name" value="PRK09228.1"/>
    <property type="match status" value="1"/>
</dbReference>
<dbReference type="SUPFAM" id="SSF51338">
    <property type="entry name" value="Composite domain of metallo-dependent hydrolases"/>
    <property type="match status" value="1"/>
</dbReference>
<dbReference type="GO" id="GO:0006147">
    <property type="term" value="P:guanine catabolic process"/>
    <property type="evidence" value="ECO:0007669"/>
    <property type="project" value="UniProtKB-UniRule"/>
</dbReference>
<protein>
    <recommendedName>
        <fullName evidence="3 7">Guanine deaminase</fullName>
        <shortName evidence="8">Guanase</shortName>
        <ecNumber evidence="3 7">3.5.4.3</ecNumber>
    </recommendedName>
    <alternativeName>
        <fullName evidence="8">Guanine aminohydrolase</fullName>
    </alternativeName>
</protein>
<dbReference type="Pfam" id="PF22039">
    <property type="entry name" value="HUTI_composite_bact"/>
    <property type="match status" value="1"/>
</dbReference>
<dbReference type="InterPro" id="IPR011059">
    <property type="entry name" value="Metal-dep_hydrolase_composite"/>
</dbReference>
<comment type="catalytic activity">
    <reaction evidence="8">
        <text>guanine + H2O + H(+) = xanthine + NH4(+)</text>
        <dbReference type="Rhea" id="RHEA:14665"/>
        <dbReference type="ChEBI" id="CHEBI:15377"/>
        <dbReference type="ChEBI" id="CHEBI:15378"/>
        <dbReference type="ChEBI" id="CHEBI:16235"/>
        <dbReference type="ChEBI" id="CHEBI:17712"/>
        <dbReference type="ChEBI" id="CHEBI:28938"/>
        <dbReference type="EC" id="3.5.4.3"/>
    </reaction>
</comment>
<gene>
    <name evidence="11" type="primary">guaD</name>
    <name evidence="11" type="ORF">NBM05_12280</name>
</gene>
<organism evidence="11 12">
    <name type="scientific">Rothia santali</name>
    <dbReference type="NCBI Taxonomy" id="2949643"/>
    <lineage>
        <taxon>Bacteria</taxon>
        <taxon>Bacillati</taxon>
        <taxon>Actinomycetota</taxon>
        <taxon>Actinomycetes</taxon>
        <taxon>Micrococcales</taxon>
        <taxon>Micrococcaceae</taxon>
        <taxon>Rothia</taxon>
    </lineage>
</organism>
<dbReference type="EMBL" id="JANAFB010000036">
    <property type="protein sequence ID" value="MCP3426757.1"/>
    <property type="molecule type" value="Genomic_DNA"/>
</dbReference>
<dbReference type="GO" id="GO:0005829">
    <property type="term" value="C:cytosol"/>
    <property type="evidence" value="ECO:0007669"/>
    <property type="project" value="TreeGrafter"/>
</dbReference>
<accession>A0A9X2KIC4</accession>
<comment type="caution">
    <text evidence="11">The sequence shown here is derived from an EMBL/GenBank/DDBJ whole genome shotgun (WGS) entry which is preliminary data.</text>
</comment>
<evidence type="ECO:0000256" key="6">
    <source>
        <dbReference type="ARBA" id="ARBA00022833"/>
    </source>
</evidence>
<dbReference type="Proteomes" id="UP001139502">
    <property type="component" value="Unassembled WGS sequence"/>
</dbReference>
<evidence type="ECO:0000256" key="5">
    <source>
        <dbReference type="ARBA" id="ARBA00022801"/>
    </source>
</evidence>
<keyword evidence="5 8" id="KW-0378">Hydrolase</keyword>
<evidence type="ECO:0000259" key="9">
    <source>
        <dbReference type="Pfam" id="PF01979"/>
    </source>
</evidence>
<evidence type="ECO:0000256" key="2">
    <source>
        <dbReference type="ARBA" id="ARBA00006745"/>
    </source>
</evidence>
<dbReference type="PANTHER" id="PTHR11271:SF6">
    <property type="entry name" value="GUANINE DEAMINASE"/>
    <property type="match status" value="1"/>
</dbReference>
<dbReference type="InterPro" id="IPR054418">
    <property type="entry name" value="MQNX/HUTI_composite_N"/>
</dbReference>
<name>A0A9X2KIC4_9MICC</name>
<dbReference type="FunFam" id="3.20.20.140:FF:000022">
    <property type="entry name" value="Guanine deaminase"/>
    <property type="match status" value="1"/>
</dbReference>
<feature type="domain" description="Aminodeoxyfutalosine deaminase/Imidazolonepropionase-like composite" evidence="10">
    <location>
        <begin position="43"/>
        <end position="68"/>
    </location>
</feature>
<comment type="pathway">
    <text evidence="1 8">Purine metabolism; guanine degradation; xanthine from guanine: step 1/1.</text>
</comment>
<dbReference type="Gene3D" id="3.20.20.140">
    <property type="entry name" value="Metal-dependent hydrolases"/>
    <property type="match status" value="1"/>
</dbReference>
<evidence type="ECO:0000256" key="8">
    <source>
        <dbReference type="RuleBase" id="RU366009"/>
    </source>
</evidence>
<dbReference type="InterPro" id="IPR014311">
    <property type="entry name" value="Guanine_deaminase"/>
</dbReference>